<comment type="caution">
    <text evidence="1">The sequence shown here is derived from an EMBL/GenBank/DDBJ whole genome shotgun (WGS) entry which is preliminary data.</text>
</comment>
<dbReference type="AlphaFoldDB" id="A0A2P7EGZ0"/>
<dbReference type="RefSeq" id="WP_106499027.1">
    <property type="nucleotide sequence ID" value="NZ_PXVC01000005.1"/>
</dbReference>
<dbReference type="Proteomes" id="UP000240206">
    <property type="component" value="Unassembled WGS sequence"/>
</dbReference>
<proteinExistence type="predicted"/>
<gene>
    <name evidence="1" type="ORF">C7K08_02240</name>
</gene>
<dbReference type="EMBL" id="PXVC01000005">
    <property type="protein sequence ID" value="PSI02481.1"/>
    <property type="molecule type" value="Genomic_DNA"/>
</dbReference>
<name>A0A2P7EGZ0_9SYNE</name>
<sequence length="172" mass="19508">MLFKRLLLMSSAALGVIIFGLLLLGEFRTWQVQSSPQQKKYLTGGLPHLAPKGFYAGYVPSLSGSPWQGKRFDPINDRGVNIFVNQGKASAKYPFYSSIGASSRDGNLQVFRINYNNSANPWWVRLFLDELVVVRPGFFLGKLSLKIIPGRPYQITFFDLQQDNNRFRSEPK</sequence>
<reference evidence="2" key="1">
    <citation type="submission" date="2018-03" db="EMBL/GenBank/DDBJ databases">
        <title>Ecological and genomic features of two cosmopolitan and abundant freshwater picocyanobacteria.</title>
        <authorList>
            <person name="Cabello-Yeves P.J."/>
            <person name="Picazo A."/>
            <person name="Camacho A."/>
            <person name="Callieri C."/>
            <person name="Rosselli R."/>
            <person name="Roda-Garcia J."/>
            <person name="Coutinho F.H."/>
            <person name="Rodriguez-Valera F."/>
        </authorList>
    </citation>
    <scope>NUCLEOTIDE SEQUENCE [LARGE SCALE GENOMIC DNA]</scope>
    <source>
        <strain evidence="2">Tous</strain>
    </source>
</reference>
<organism evidence="1 2">
    <name type="scientific">Synechococcus lacustris str. Tous</name>
    <dbReference type="NCBI Taxonomy" id="1910958"/>
    <lineage>
        <taxon>Bacteria</taxon>
        <taxon>Bacillati</taxon>
        <taxon>Cyanobacteriota</taxon>
        <taxon>Cyanophyceae</taxon>
        <taxon>Synechococcales</taxon>
        <taxon>Synechococcaceae</taxon>
        <taxon>Synechococcus</taxon>
    </lineage>
</organism>
<evidence type="ECO:0000313" key="2">
    <source>
        <dbReference type="Proteomes" id="UP000240206"/>
    </source>
</evidence>
<keyword evidence="2" id="KW-1185">Reference proteome</keyword>
<protein>
    <submittedName>
        <fullName evidence="1">Uncharacterized protein</fullName>
    </submittedName>
</protein>
<accession>A0A2P7EGZ0</accession>
<evidence type="ECO:0000313" key="1">
    <source>
        <dbReference type="EMBL" id="PSI02481.1"/>
    </source>
</evidence>